<sequence>MILVAHAVNVERATGDEVLERLFALRAADQTARTAGYRLAFHPFNV</sequence>
<organism evidence="1 2">
    <name type="scientific">Klebsiella pneumoniae</name>
    <dbReference type="NCBI Taxonomy" id="573"/>
    <lineage>
        <taxon>Bacteria</taxon>
        <taxon>Pseudomonadati</taxon>
        <taxon>Pseudomonadota</taxon>
        <taxon>Gammaproteobacteria</taxon>
        <taxon>Enterobacterales</taxon>
        <taxon>Enterobacteriaceae</taxon>
        <taxon>Klebsiella/Raoultella group</taxon>
        <taxon>Klebsiella</taxon>
        <taxon>Klebsiella pneumoniae complex</taxon>
    </lineage>
</organism>
<evidence type="ECO:0000313" key="2">
    <source>
        <dbReference type="Proteomes" id="UP000251123"/>
    </source>
</evidence>
<accession>A0A2X1QA64</accession>
<proteinExistence type="predicted"/>
<gene>
    <name evidence="1" type="ORF">NCTC9601_00870</name>
</gene>
<evidence type="ECO:0000313" key="1">
    <source>
        <dbReference type="EMBL" id="SPX53335.1"/>
    </source>
</evidence>
<name>A0A2X1QA64_KLEPN</name>
<dbReference type="EMBL" id="UASN01000010">
    <property type="protein sequence ID" value="SPX53335.1"/>
    <property type="molecule type" value="Genomic_DNA"/>
</dbReference>
<dbReference type="AlphaFoldDB" id="A0A2X1QA64"/>
<dbReference type="Proteomes" id="UP000251123">
    <property type="component" value="Unassembled WGS sequence"/>
</dbReference>
<reference evidence="1 2" key="1">
    <citation type="submission" date="2018-06" db="EMBL/GenBank/DDBJ databases">
        <authorList>
            <consortium name="Pathogen Informatics"/>
            <person name="Doyle S."/>
        </authorList>
    </citation>
    <scope>NUCLEOTIDE SEQUENCE [LARGE SCALE GENOMIC DNA]</scope>
    <source>
        <strain evidence="1 2">NCTC9601</strain>
    </source>
</reference>
<protein>
    <submittedName>
        <fullName evidence="1">Uncharacterized protein</fullName>
    </submittedName>
</protein>